<comment type="caution">
    <text evidence="1">The sequence shown here is derived from an EMBL/GenBank/DDBJ whole genome shotgun (WGS) entry which is preliminary data.</text>
</comment>
<evidence type="ECO:0000313" key="2">
    <source>
        <dbReference type="Proteomes" id="UP000824205"/>
    </source>
</evidence>
<protein>
    <recommendedName>
        <fullName evidence="3">Major tail protein</fullName>
    </recommendedName>
</protein>
<reference evidence="1" key="1">
    <citation type="journal article" date="2021" name="PeerJ">
        <title>Extensive microbial diversity within the chicken gut microbiome revealed by metagenomics and culture.</title>
        <authorList>
            <person name="Gilroy R."/>
            <person name="Ravi A."/>
            <person name="Getino M."/>
            <person name="Pursley I."/>
            <person name="Horton D.L."/>
            <person name="Alikhan N.F."/>
            <person name="Baker D."/>
            <person name="Gharbi K."/>
            <person name="Hall N."/>
            <person name="Watson M."/>
            <person name="Adriaenssens E.M."/>
            <person name="Foster-Nyarko E."/>
            <person name="Jarju S."/>
            <person name="Secka A."/>
            <person name="Antonio M."/>
            <person name="Oren A."/>
            <person name="Chaudhuri R.R."/>
            <person name="La Ragione R."/>
            <person name="Hildebrand F."/>
            <person name="Pallen M.J."/>
        </authorList>
    </citation>
    <scope>NUCLEOTIDE SEQUENCE</scope>
    <source>
        <strain evidence="1">421</strain>
    </source>
</reference>
<dbReference type="Proteomes" id="UP000824205">
    <property type="component" value="Unassembled WGS sequence"/>
</dbReference>
<evidence type="ECO:0008006" key="3">
    <source>
        <dbReference type="Google" id="ProtNLM"/>
    </source>
</evidence>
<evidence type="ECO:0000313" key="1">
    <source>
        <dbReference type="EMBL" id="HIW86610.1"/>
    </source>
</evidence>
<reference evidence="1" key="2">
    <citation type="submission" date="2021-04" db="EMBL/GenBank/DDBJ databases">
        <authorList>
            <person name="Gilroy R."/>
        </authorList>
    </citation>
    <scope>NUCLEOTIDE SEQUENCE</scope>
    <source>
        <strain evidence="1">421</strain>
    </source>
</reference>
<sequence>MGVALSTIGVKIGYAFESTAGTRPTEGYTSIHDLKSTPDFNVAPNTEDMTTFDDTESTRKVELLKDFGDTLEFNANLTNELITTWNTICSEADTAAENDCVMWLEIIHPDLDKAFFLSCMPVELGLPAMEANTGASTSVFVVPQGGALWDSIIELDAA</sequence>
<dbReference type="EMBL" id="DXGE01000036">
    <property type="protein sequence ID" value="HIW86610.1"/>
    <property type="molecule type" value="Genomic_DNA"/>
</dbReference>
<organism evidence="1 2">
    <name type="scientific">Candidatus Eubacterium faecipullorum</name>
    <dbReference type="NCBI Taxonomy" id="2838571"/>
    <lineage>
        <taxon>Bacteria</taxon>
        <taxon>Bacillati</taxon>
        <taxon>Bacillota</taxon>
        <taxon>Clostridia</taxon>
        <taxon>Eubacteriales</taxon>
        <taxon>Eubacteriaceae</taxon>
        <taxon>Eubacterium</taxon>
    </lineage>
</organism>
<proteinExistence type="predicted"/>
<accession>A0A9D1UHI9</accession>
<gene>
    <name evidence="1" type="ORF">IAA48_08970</name>
</gene>
<dbReference type="AlphaFoldDB" id="A0A9D1UHI9"/>
<name>A0A9D1UHI9_9FIRM</name>